<feature type="compositionally biased region" description="Low complexity" evidence="12">
    <location>
        <begin position="210"/>
        <end position="219"/>
    </location>
</feature>
<dbReference type="InterPro" id="IPR013087">
    <property type="entry name" value="Znf_C2H2_type"/>
</dbReference>
<dbReference type="GO" id="GO:0000978">
    <property type="term" value="F:RNA polymerase II cis-regulatory region sequence-specific DNA binding"/>
    <property type="evidence" value="ECO:0007669"/>
    <property type="project" value="TreeGrafter"/>
</dbReference>
<dbReference type="FunFam" id="3.30.160.60:FF:000446">
    <property type="entry name" value="Zinc finger protein"/>
    <property type="match status" value="1"/>
</dbReference>
<feature type="domain" description="C2H2-type" evidence="13">
    <location>
        <begin position="255"/>
        <end position="280"/>
    </location>
</feature>
<evidence type="ECO:0000256" key="11">
    <source>
        <dbReference type="PROSITE-ProRule" id="PRU00042"/>
    </source>
</evidence>
<evidence type="ECO:0000256" key="8">
    <source>
        <dbReference type="ARBA" id="ARBA00023125"/>
    </source>
</evidence>
<keyword evidence="6" id="KW-0862">Zinc</keyword>
<evidence type="ECO:0000259" key="13">
    <source>
        <dbReference type="PROSITE" id="PS50157"/>
    </source>
</evidence>
<dbReference type="SUPFAM" id="SSF57667">
    <property type="entry name" value="beta-beta-alpha zinc fingers"/>
    <property type="match status" value="3"/>
</dbReference>
<keyword evidence="9" id="KW-0804">Transcription</keyword>
<dbReference type="Proteomes" id="UP000515158">
    <property type="component" value="Unplaced"/>
</dbReference>
<keyword evidence="8" id="KW-0238">DNA-binding</keyword>
<evidence type="ECO:0000256" key="2">
    <source>
        <dbReference type="ARBA" id="ARBA00006991"/>
    </source>
</evidence>
<evidence type="ECO:0000313" key="14">
    <source>
        <dbReference type="Proteomes" id="UP000515158"/>
    </source>
</evidence>
<evidence type="ECO:0000256" key="1">
    <source>
        <dbReference type="ARBA" id="ARBA00004123"/>
    </source>
</evidence>
<proteinExistence type="inferred from homology"/>
<dbReference type="Gene3D" id="3.30.160.60">
    <property type="entry name" value="Classic Zinc Finger"/>
    <property type="match status" value="4"/>
</dbReference>
<keyword evidence="7" id="KW-0805">Transcription regulation</keyword>
<evidence type="ECO:0000256" key="6">
    <source>
        <dbReference type="ARBA" id="ARBA00022833"/>
    </source>
</evidence>
<keyword evidence="3" id="KW-0479">Metal-binding</keyword>
<evidence type="ECO:0000313" key="15">
    <source>
        <dbReference type="RefSeq" id="XP_034243780.1"/>
    </source>
</evidence>
<feature type="region of interest" description="Disordered" evidence="12">
    <location>
        <begin position="197"/>
        <end position="225"/>
    </location>
</feature>
<keyword evidence="14" id="KW-1185">Reference proteome</keyword>
<sequence>MLPKEPDALAPTNLAAAWASVKDLTTAVRRKTDYLNNNSGGAAGADDDGDDDDVVVVEVVALASASAPAVPAAPAAAFKTRKLSRRVAQAAQAQLPQQARVVRRRGSDDVDDEEFLHTVLVCSNCSDLFPTRNELLLHRLQWHPLQPYQCPECMAAFAQAELLDQHHLTHTSDRPHPCLHSGCQRHFSLKVHVKTHTRAVHGQPAQPTVRSAPRARAPGPSGPSPEYRCGTCSKVFQSATGLANHQRCHSDERPFSCDMCSSTFKLRSNLSRHTIKRHPQ</sequence>
<feature type="domain" description="C2H2-type" evidence="13">
    <location>
        <begin position="227"/>
        <end position="254"/>
    </location>
</feature>
<keyword evidence="10" id="KW-0539">Nucleus</keyword>
<dbReference type="PROSITE" id="PS00028">
    <property type="entry name" value="ZINC_FINGER_C2H2_1"/>
    <property type="match status" value="4"/>
</dbReference>
<dbReference type="GeneID" id="117646737"/>
<name>A0A6P8Z1C5_THRPL</name>
<dbReference type="OrthoDB" id="8685330at2759"/>
<gene>
    <name evidence="15" type="primary">LOC117646737</name>
</gene>
<dbReference type="PANTHER" id="PTHR24393">
    <property type="entry name" value="ZINC FINGER PROTEIN"/>
    <property type="match status" value="1"/>
</dbReference>
<dbReference type="InParanoid" id="A0A6P8Z1C5"/>
<protein>
    <submittedName>
        <fullName evidence="15">Zinc finger protein 92 homolog</fullName>
    </submittedName>
</protein>
<accession>A0A6P8Z1C5</accession>
<dbReference type="AlphaFoldDB" id="A0A6P8Z1C5"/>
<keyword evidence="4" id="KW-0677">Repeat</keyword>
<evidence type="ECO:0000256" key="5">
    <source>
        <dbReference type="ARBA" id="ARBA00022771"/>
    </source>
</evidence>
<keyword evidence="5 11" id="KW-0863">Zinc-finger</keyword>
<evidence type="ECO:0000256" key="4">
    <source>
        <dbReference type="ARBA" id="ARBA00022737"/>
    </source>
</evidence>
<evidence type="ECO:0000256" key="12">
    <source>
        <dbReference type="SAM" id="MobiDB-lite"/>
    </source>
</evidence>
<evidence type="ECO:0000256" key="10">
    <source>
        <dbReference type="ARBA" id="ARBA00023242"/>
    </source>
</evidence>
<dbReference type="GO" id="GO:0008270">
    <property type="term" value="F:zinc ion binding"/>
    <property type="evidence" value="ECO:0007669"/>
    <property type="project" value="UniProtKB-KW"/>
</dbReference>
<dbReference type="KEGG" id="tpal:117646737"/>
<evidence type="ECO:0000256" key="9">
    <source>
        <dbReference type="ARBA" id="ARBA00023163"/>
    </source>
</evidence>
<dbReference type="SMART" id="SM00355">
    <property type="entry name" value="ZnF_C2H2"/>
    <property type="match status" value="5"/>
</dbReference>
<evidence type="ECO:0000256" key="7">
    <source>
        <dbReference type="ARBA" id="ARBA00023015"/>
    </source>
</evidence>
<dbReference type="PROSITE" id="PS50157">
    <property type="entry name" value="ZINC_FINGER_C2H2_2"/>
    <property type="match status" value="3"/>
</dbReference>
<comment type="subcellular location">
    <subcellularLocation>
        <location evidence="1">Nucleus</location>
    </subcellularLocation>
</comment>
<reference evidence="15" key="1">
    <citation type="submission" date="2025-08" db="UniProtKB">
        <authorList>
            <consortium name="RefSeq"/>
        </authorList>
    </citation>
    <scope>IDENTIFICATION</scope>
    <source>
        <tissue evidence="15">Total insect</tissue>
    </source>
</reference>
<organism evidence="15">
    <name type="scientific">Thrips palmi</name>
    <name type="common">Melon thrips</name>
    <dbReference type="NCBI Taxonomy" id="161013"/>
    <lineage>
        <taxon>Eukaryota</taxon>
        <taxon>Metazoa</taxon>
        <taxon>Ecdysozoa</taxon>
        <taxon>Arthropoda</taxon>
        <taxon>Hexapoda</taxon>
        <taxon>Insecta</taxon>
        <taxon>Pterygota</taxon>
        <taxon>Neoptera</taxon>
        <taxon>Paraneoptera</taxon>
        <taxon>Thysanoptera</taxon>
        <taxon>Terebrantia</taxon>
        <taxon>Thripoidea</taxon>
        <taxon>Thripidae</taxon>
        <taxon>Thrips</taxon>
    </lineage>
</organism>
<dbReference type="GO" id="GO:0005634">
    <property type="term" value="C:nucleus"/>
    <property type="evidence" value="ECO:0007669"/>
    <property type="project" value="UniProtKB-SubCell"/>
</dbReference>
<dbReference type="GO" id="GO:0001228">
    <property type="term" value="F:DNA-binding transcription activator activity, RNA polymerase II-specific"/>
    <property type="evidence" value="ECO:0007669"/>
    <property type="project" value="TreeGrafter"/>
</dbReference>
<comment type="similarity">
    <text evidence="2">Belongs to the krueppel C2H2-type zinc-finger protein family.</text>
</comment>
<dbReference type="PANTHER" id="PTHR24393:SF15">
    <property type="entry name" value="IP01243P-RELATED"/>
    <property type="match status" value="1"/>
</dbReference>
<dbReference type="InterPro" id="IPR036236">
    <property type="entry name" value="Znf_C2H2_sf"/>
</dbReference>
<feature type="domain" description="C2H2-type" evidence="13">
    <location>
        <begin position="148"/>
        <end position="175"/>
    </location>
</feature>
<evidence type="ECO:0000256" key="3">
    <source>
        <dbReference type="ARBA" id="ARBA00022723"/>
    </source>
</evidence>
<dbReference type="RefSeq" id="XP_034243780.1">
    <property type="nucleotide sequence ID" value="XM_034387889.1"/>
</dbReference>